<dbReference type="Proteomes" id="UP000430387">
    <property type="component" value="Unassembled WGS sequence"/>
</dbReference>
<keyword evidence="3" id="KW-0812">Transmembrane</keyword>
<dbReference type="InterPro" id="IPR010827">
    <property type="entry name" value="BamA/TamA_POTRA"/>
</dbReference>
<dbReference type="InterPro" id="IPR023707">
    <property type="entry name" value="OM_assembly_BamA"/>
</dbReference>
<feature type="non-terminal residue" evidence="10">
    <location>
        <position position="1"/>
    </location>
</feature>
<keyword evidence="6" id="KW-0472">Membrane</keyword>
<dbReference type="FunFam" id="3.10.20.310:FF:000001">
    <property type="entry name" value="Outer membrane protein assembly factor BamA"/>
    <property type="match status" value="1"/>
</dbReference>
<feature type="domain" description="POTRA" evidence="9">
    <location>
        <begin position="1"/>
        <end position="78"/>
    </location>
</feature>
<reference evidence="10 11" key="1">
    <citation type="submission" date="2019-12" db="EMBL/GenBank/DDBJ databases">
        <title>Enteriobacteria Tanzani isolates_8377-8380.</title>
        <authorList>
            <person name="Subbiah M."/>
            <person name="Call D."/>
        </authorList>
    </citation>
    <scope>NUCLEOTIDE SEQUENCE [LARGE SCALE GENOMIC DNA]</scope>
    <source>
        <strain evidence="10 11">8380wG1</strain>
    </source>
</reference>
<evidence type="ECO:0000256" key="8">
    <source>
        <dbReference type="NCBIfam" id="TIGR03303"/>
    </source>
</evidence>
<evidence type="ECO:0000256" key="2">
    <source>
        <dbReference type="ARBA" id="ARBA00022452"/>
    </source>
</evidence>
<dbReference type="NCBIfam" id="TIGR03303">
    <property type="entry name" value="OM_YaeT"/>
    <property type="match status" value="1"/>
</dbReference>
<keyword evidence="4" id="KW-0732">Signal</keyword>
<evidence type="ECO:0000256" key="4">
    <source>
        <dbReference type="ARBA" id="ARBA00022729"/>
    </source>
</evidence>
<keyword evidence="7" id="KW-0998">Cell outer membrane</keyword>
<evidence type="ECO:0000256" key="6">
    <source>
        <dbReference type="ARBA" id="ARBA00023136"/>
    </source>
</evidence>
<evidence type="ECO:0000256" key="3">
    <source>
        <dbReference type="ARBA" id="ARBA00022692"/>
    </source>
</evidence>
<dbReference type="Gene3D" id="3.10.20.310">
    <property type="entry name" value="membrane protein fhac"/>
    <property type="match status" value="2"/>
</dbReference>
<dbReference type="EMBL" id="WTQJ01001810">
    <property type="protein sequence ID" value="MWR17563.1"/>
    <property type="molecule type" value="Genomic_DNA"/>
</dbReference>
<keyword evidence="5" id="KW-0677">Repeat</keyword>
<protein>
    <recommendedName>
        <fullName evidence="8">Outer membrane protein assembly factor BamA</fullName>
    </recommendedName>
</protein>
<dbReference type="InterPro" id="IPR000184">
    <property type="entry name" value="Bac_surfAg_D15"/>
</dbReference>
<evidence type="ECO:0000256" key="1">
    <source>
        <dbReference type="ARBA" id="ARBA00004370"/>
    </source>
</evidence>
<dbReference type="InterPro" id="IPR039910">
    <property type="entry name" value="D15-like"/>
</dbReference>
<gene>
    <name evidence="10" type="primary">bamA</name>
    <name evidence="10" type="ORF">GQA06_27705</name>
</gene>
<dbReference type="PANTHER" id="PTHR12815:SF23">
    <property type="entry name" value="OUTER MEMBRANE PROTEIN ASSEMBLY FACTOR BAMA"/>
    <property type="match status" value="1"/>
</dbReference>
<dbReference type="PANTHER" id="PTHR12815">
    <property type="entry name" value="SORTING AND ASSEMBLY MACHINERY SAMM50 PROTEIN FAMILY MEMBER"/>
    <property type="match status" value="1"/>
</dbReference>
<comment type="subcellular location">
    <subcellularLocation>
        <location evidence="1">Membrane</location>
    </subcellularLocation>
</comment>
<accession>A0A6D0IH51</accession>
<sequence>KLSGVEVSGNLAGHSAEIEQLTKIEPGELYNGTKVTKMEDDIKKLLGRYGYAYPRVQSMPEINDADKTVKLRVNVDAGNRFYVRKIRFEGNDTSKDAVLRREMRQMEGAWLGSDLVDQGKERLNRLGYFETVDTDTQRVPGSPDQVDVVYKVKERNTGSFNFGIGYGTESGVSFQAGVQQDNWLGTGYAVGINGTKNDYQTYAELSVTNPYFTVDGVSLGGRLFYNDFQADDADLSDYTNKSYGTDVTLGFPINEYNS</sequence>
<dbReference type="GO" id="GO:0043165">
    <property type="term" value="P:Gram-negative-bacterium-type cell outer membrane assembly"/>
    <property type="evidence" value="ECO:0007669"/>
    <property type="project" value="TreeGrafter"/>
</dbReference>
<dbReference type="GO" id="GO:0051205">
    <property type="term" value="P:protein insertion into membrane"/>
    <property type="evidence" value="ECO:0007669"/>
    <property type="project" value="TreeGrafter"/>
</dbReference>
<dbReference type="FunFam" id="3.10.20.310:FF:000005">
    <property type="entry name" value="Outer membrane protein assembly factor BamA"/>
    <property type="match status" value="1"/>
</dbReference>
<dbReference type="GO" id="GO:1990063">
    <property type="term" value="C:Bam protein complex"/>
    <property type="evidence" value="ECO:0007669"/>
    <property type="project" value="TreeGrafter"/>
</dbReference>
<feature type="non-terminal residue" evidence="10">
    <location>
        <position position="258"/>
    </location>
</feature>
<dbReference type="AlphaFoldDB" id="A0A6D0IH51"/>
<proteinExistence type="predicted"/>
<dbReference type="PROSITE" id="PS51779">
    <property type="entry name" value="POTRA"/>
    <property type="match status" value="2"/>
</dbReference>
<dbReference type="Gene3D" id="2.40.160.50">
    <property type="entry name" value="membrane protein fhac: a member of the omp85/tpsb transporter family"/>
    <property type="match status" value="1"/>
</dbReference>
<evidence type="ECO:0000313" key="10">
    <source>
        <dbReference type="EMBL" id="MWR17563.1"/>
    </source>
</evidence>
<evidence type="ECO:0000313" key="11">
    <source>
        <dbReference type="Proteomes" id="UP000430387"/>
    </source>
</evidence>
<feature type="domain" description="POTRA" evidence="9">
    <location>
        <begin position="81"/>
        <end position="155"/>
    </location>
</feature>
<dbReference type="Pfam" id="PF01103">
    <property type="entry name" value="Omp85"/>
    <property type="match status" value="1"/>
</dbReference>
<evidence type="ECO:0000259" key="9">
    <source>
        <dbReference type="PROSITE" id="PS51779"/>
    </source>
</evidence>
<comment type="caution">
    <text evidence="10">The sequence shown here is derived from an EMBL/GenBank/DDBJ whole genome shotgun (WGS) entry which is preliminary data.</text>
</comment>
<dbReference type="InterPro" id="IPR034746">
    <property type="entry name" value="POTRA"/>
</dbReference>
<dbReference type="Pfam" id="PF07244">
    <property type="entry name" value="POTRA"/>
    <property type="match status" value="2"/>
</dbReference>
<evidence type="ECO:0000256" key="7">
    <source>
        <dbReference type="ARBA" id="ARBA00023237"/>
    </source>
</evidence>
<keyword evidence="2" id="KW-1134">Transmembrane beta strand</keyword>
<name>A0A6D0IH51_ECOLX</name>
<organism evidence="10 11">
    <name type="scientific">Escherichia coli</name>
    <dbReference type="NCBI Taxonomy" id="562"/>
    <lineage>
        <taxon>Bacteria</taxon>
        <taxon>Pseudomonadati</taxon>
        <taxon>Pseudomonadota</taxon>
        <taxon>Gammaproteobacteria</taxon>
        <taxon>Enterobacterales</taxon>
        <taxon>Enterobacteriaceae</taxon>
        <taxon>Escherichia</taxon>
    </lineage>
</organism>
<evidence type="ECO:0000256" key="5">
    <source>
        <dbReference type="ARBA" id="ARBA00022737"/>
    </source>
</evidence>